<proteinExistence type="predicted"/>
<evidence type="ECO:0000313" key="2">
    <source>
        <dbReference type="Proteomes" id="UP000602442"/>
    </source>
</evidence>
<name>A0ABS0N1W0_9SPHN</name>
<comment type="caution">
    <text evidence="1">The sequence shown here is derived from an EMBL/GenBank/DDBJ whole genome shotgun (WGS) entry which is preliminary data.</text>
</comment>
<protein>
    <recommendedName>
        <fullName evidence="3">DUF456 domain-containing protein</fullName>
    </recommendedName>
</protein>
<sequence length="78" mass="7825">MIGKIIGAMVGARAAQNVRSIEGPGGAVLGALAVPIISRLRLPTLLALGAGGYLVKKFADKEKAATTPPPGTRTTSSV</sequence>
<evidence type="ECO:0008006" key="3">
    <source>
        <dbReference type="Google" id="ProtNLM"/>
    </source>
</evidence>
<keyword evidence="2" id="KW-1185">Reference proteome</keyword>
<evidence type="ECO:0000313" key="1">
    <source>
        <dbReference type="EMBL" id="MBH5321295.1"/>
    </source>
</evidence>
<organism evidence="1 2">
    <name type="scientific">Aurantiacibacter sediminis</name>
    <dbReference type="NCBI Taxonomy" id="2793064"/>
    <lineage>
        <taxon>Bacteria</taxon>
        <taxon>Pseudomonadati</taxon>
        <taxon>Pseudomonadota</taxon>
        <taxon>Alphaproteobacteria</taxon>
        <taxon>Sphingomonadales</taxon>
        <taxon>Erythrobacteraceae</taxon>
        <taxon>Aurantiacibacter</taxon>
    </lineage>
</organism>
<dbReference type="Proteomes" id="UP000602442">
    <property type="component" value="Unassembled WGS sequence"/>
</dbReference>
<dbReference type="RefSeq" id="WP_197919973.1">
    <property type="nucleotide sequence ID" value="NZ_CAWPTA010000006.1"/>
</dbReference>
<dbReference type="EMBL" id="JAEANY010000001">
    <property type="protein sequence ID" value="MBH5321295.1"/>
    <property type="molecule type" value="Genomic_DNA"/>
</dbReference>
<reference evidence="1 2" key="1">
    <citation type="submission" date="2020-11" db="EMBL/GenBank/DDBJ databases">
        <title>Erythrobacter sediminis sp. nov., a marine bacterium from a tidal flat of Garorim Bay.</title>
        <authorList>
            <person name="Kim D."/>
            <person name="Yoo Y."/>
            <person name="Kim J.-J."/>
        </authorList>
    </citation>
    <scope>NUCLEOTIDE SEQUENCE [LARGE SCALE GENOMIC DNA]</scope>
    <source>
        <strain evidence="1 2">JGD-13</strain>
    </source>
</reference>
<gene>
    <name evidence="1" type="ORF">I5L03_01695</name>
</gene>
<accession>A0ABS0N1W0</accession>